<gene>
    <name evidence="1" type="ORF">CEXT_803171</name>
</gene>
<keyword evidence="1" id="KW-0687">Ribonucleoprotein</keyword>
<organism evidence="1 2">
    <name type="scientific">Caerostris extrusa</name>
    <name type="common">Bark spider</name>
    <name type="synonym">Caerostris bankana</name>
    <dbReference type="NCBI Taxonomy" id="172846"/>
    <lineage>
        <taxon>Eukaryota</taxon>
        <taxon>Metazoa</taxon>
        <taxon>Ecdysozoa</taxon>
        <taxon>Arthropoda</taxon>
        <taxon>Chelicerata</taxon>
        <taxon>Arachnida</taxon>
        <taxon>Araneae</taxon>
        <taxon>Araneomorphae</taxon>
        <taxon>Entelegynae</taxon>
        <taxon>Araneoidea</taxon>
        <taxon>Araneidae</taxon>
        <taxon>Caerostris</taxon>
    </lineage>
</organism>
<dbReference type="GO" id="GO:0005840">
    <property type="term" value="C:ribosome"/>
    <property type="evidence" value="ECO:0007669"/>
    <property type="project" value="UniProtKB-KW"/>
</dbReference>
<dbReference type="Proteomes" id="UP001054945">
    <property type="component" value="Unassembled WGS sequence"/>
</dbReference>
<dbReference type="AlphaFoldDB" id="A0AAV4V799"/>
<evidence type="ECO:0000313" key="1">
    <source>
        <dbReference type="EMBL" id="GIY65908.1"/>
    </source>
</evidence>
<dbReference type="EMBL" id="BPLR01014049">
    <property type="protein sequence ID" value="GIY65908.1"/>
    <property type="molecule type" value="Genomic_DNA"/>
</dbReference>
<evidence type="ECO:0000313" key="2">
    <source>
        <dbReference type="Proteomes" id="UP001054945"/>
    </source>
</evidence>
<comment type="caution">
    <text evidence="1">The sequence shown here is derived from an EMBL/GenBank/DDBJ whole genome shotgun (WGS) entry which is preliminary data.</text>
</comment>
<name>A0AAV4V799_CAEEX</name>
<keyword evidence="1" id="KW-0689">Ribosomal protein</keyword>
<reference evidence="1 2" key="1">
    <citation type="submission" date="2021-06" db="EMBL/GenBank/DDBJ databases">
        <title>Caerostris extrusa draft genome.</title>
        <authorList>
            <person name="Kono N."/>
            <person name="Arakawa K."/>
        </authorList>
    </citation>
    <scope>NUCLEOTIDE SEQUENCE [LARGE SCALE GENOMIC DNA]</scope>
</reference>
<proteinExistence type="predicted"/>
<keyword evidence="2" id="KW-1185">Reference proteome</keyword>
<protein>
    <submittedName>
        <fullName evidence="1">28S ribosomal protein S5, mitochondrial</fullName>
    </submittedName>
</protein>
<accession>A0AAV4V799</accession>
<sequence length="107" mass="13040">MRKDRDYFPVVLASPEKCRTEKEIGPTEQLDFKLHIMNNKVEAPAKKFEPFYVKFPSYIKEMKDRERTRNQKQSKMYHLVKYNCYKSFLNIREEEKEKSKLKKAIEE</sequence>